<dbReference type="RefSeq" id="WP_111444082.1">
    <property type="nucleotide sequence ID" value="NZ_QKZK01000002.1"/>
</dbReference>
<dbReference type="EMBL" id="QKZK01000002">
    <property type="protein sequence ID" value="PZX20348.1"/>
    <property type="molecule type" value="Genomic_DNA"/>
</dbReference>
<comment type="caution">
    <text evidence="1">The sequence shown here is derived from an EMBL/GenBank/DDBJ whole genome shotgun (WGS) entry which is preliminary data.</text>
</comment>
<evidence type="ECO:0000313" key="1">
    <source>
        <dbReference type="EMBL" id="PZX20348.1"/>
    </source>
</evidence>
<proteinExistence type="predicted"/>
<organism evidence="1 2">
    <name type="scientific">Breznakibacter xylanolyticus</name>
    <dbReference type="NCBI Taxonomy" id="990"/>
    <lineage>
        <taxon>Bacteria</taxon>
        <taxon>Pseudomonadati</taxon>
        <taxon>Bacteroidota</taxon>
        <taxon>Bacteroidia</taxon>
        <taxon>Marinilabiliales</taxon>
        <taxon>Marinilabiliaceae</taxon>
        <taxon>Breznakibacter</taxon>
    </lineage>
</organism>
<name>A0A2W7NJB6_9BACT</name>
<evidence type="ECO:0000313" key="2">
    <source>
        <dbReference type="Proteomes" id="UP000249239"/>
    </source>
</evidence>
<sequence length="73" mass="8620">MNIPAEKELLIRMIRDTDDPQILASIRNLFSENRVDWWAALNDDLKNEILAGMDEVNRGEFVDYEDIMSKHRK</sequence>
<dbReference type="Proteomes" id="UP000249239">
    <property type="component" value="Unassembled WGS sequence"/>
</dbReference>
<gene>
    <name evidence="1" type="ORF">LX69_00345</name>
</gene>
<reference evidence="1 2" key="1">
    <citation type="submission" date="2018-06" db="EMBL/GenBank/DDBJ databases">
        <title>Genomic Encyclopedia of Archaeal and Bacterial Type Strains, Phase II (KMG-II): from individual species to whole genera.</title>
        <authorList>
            <person name="Goeker M."/>
        </authorList>
    </citation>
    <scope>NUCLEOTIDE SEQUENCE [LARGE SCALE GENOMIC DNA]</scope>
    <source>
        <strain evidence="1 2">DSM 6779</strain>
    </source>
</reference>
<accession>A0A2W7NJB6</accession>
<dbReference type="AlphaFoldDB" id="A0A2W7NJB6"/>
<protein>
    <submittedName>
        <fullName evidence="1">Uncharacterized protein</fullName>
    </submittedName>
</protein>
<keyword evidence="2" id="KW-1185">Reference proteome</keyword>
<dbReference type="OrthoDB" id="770454at2"/>